<comment type="caution">
    <text evidence="3">The sequence shown here is derived from an EMBL/GenBank/DDBJ whole genome shotgun (WGS) entry which is preliminary data.</text>
</comment>
<dbReference type="AlphaFoldDB" id="A0A8T0BMF5"/>
<dbReference type="PANTHER" id="PTHR48426:SF1">
    <property type="entry name" value="CHROMATIN TARGET OF PRMT1 PROTEIN"/>
    <property type="match status" value="1"/>
</dbReference>
<keyword evidence="1" id="KW-0694">RNA-binding</keyword>
<dbReference type="EMBL" id="JABFDY010000004">
    <property type="protein sequence ID" value="KAF7708521.1"/>
    <property type="molecule type" value="Genomic_DNA"/>
</dbReference>
<reference evidence="3" key="1">
    <citation type="submission" date="2020-08" db="EMBL/GenBank/DDBJ databases">
        <title>Chromosome-level assembly of Southern catfish (Silurus meridionalis) provides insights into visual adaptation to the nocturnal and benthic lifestyles.</title>
        <authorList>
            <person name="Zhang Y."/>
            <person name="Wang D."/>
            <person name="Peng Z."/>
        </authorList>
    </citation>
    <scope>NUCLEOTIDE SEQUENCE</scope>
    <source>
        <strain evidence="3">SWU-2019-XX</strain>
        <tissue evidence="3">Muscle</tissue>
    </source>
</reference>
<evidence type="ECO:0000313" key="4">
    <source>
        <dbReference type="Proteomes" id="UP000606274"/>
    </source>
</evidence>
<evidence type="ECO:0000256" key="1">
    <source>
        <dbReference type="ARBA" id="ARBA00022884"/>
    </source>
</evidence>
<keyword evidence="4" id="KW-1185">Reference proteome</keyword>
<dbReference type="Proteomes" id="UP000606274">
    <property type="component" value="Unassembled WGS sequence"/>
</dbReference>
<accession>A0A8T0BMF5</accession>
<dbReference type="OrthoDB" id="446014at2759"/>
<dbReference type="Pfam" id="PF13865">
    <property type="entry name" value="FoP_duplication"/>
    <property type="match status" value="1"/>
</dbReference>
<organism evidence="3 4">
    <name type="scientific">Silurus meridionalis</name>
    <name type="common">Southern catfish</name>
    <name type="synonym">Silurus soldatovi meridionalis</name>
    <dbReference type="NCBI Taxonomy" id="175797"/>
    <lineage>
        <taxon>Eukaryota</taxon>
        <taxon>Metazoa</taxon>
        <taxon>Chordata</taxon>
        <taxon>Craniata</taxon>
        <taxon>Vertebrata</taxon>
        <taxon>Euteleostomi</taxon>
        <taxon>Actinopterygii</taxon>
        <taxon>Neopterygii</taxon>
        <taxon>Teleostei</taxon>
        <taxon>Ostariophysi</taxon>
        <taxon>Siluriformes</taxon>
        <taxon>Siluridae</taxon>
        <taxon>Silurus</taxon>
    </lineage>
</organism>
<protein>
    <recommendedName>
        <fullName evidence="2">Chromatin target of PRMT1 protein C-terminal domain-containing protein</fullName>
    </recommendedName>
</protein>
<gene>
    <name evidence="3" type="ORF">HF521_017578</name>
</gene>
<proteinExistence type="predicted"/>
<sequence length="212" mass="23781">MNSSSSKIMLKNTSSMSLDERFTMILKNQQMPLTHRRTVPEQLTSSVKNQLLAQQMPNRPSVVAALQSHLNVKRYQFKSSVKSRLGRPTMMRGLSRMPRSWERQRGRGTLMKQVLSKILINGSLSEQQPKPFVSRGGPRLSRGLRGALRGKAGSLFVGCGSAGRSARPASRPVPTREELDAQLDDYMSLTKRKLDAQLDAYMAEVDHEDLLQ</sequence>
<dbReference type="PANTHER" id="PTHR48426">
    <property type="entry name" value="CHROMATIN TARGET OF PRMT1 PROTEIN"/>
    <property type="match status" value="1"/>
</dbReference>
<feature type="domain" description="Chromatin target of PRMT1 protein C-terminal" evidence="2">
    <location>
        <begin position="121"/>
        <end position="208"/>
    </location>
</feature>
<evidence type="ECO:0000259" key="2">
    <source>
        <dbReference type="SMART" id="SM01218"/>
    </source>
</evidence>
<name>A0A8T0BMF5_SILME</name>
<dbReference type="SMART" id="SM01218">
    <property type="entry name" value="FoP_duplication"/>
    <property type="match status" value="1"/>
</dbReference>
<dbReference type="GO" id="GO:0003723">
    <property type="term" value="F:RNA binding"/>
    <property type="evidence" value="ECO:0007669"/>
    <property type="project" value="UniProtKB-KW"/>
</dbReference>
<dbReference type="InterPro" id="IPR052656">
    <property type="entry name" value="CTOP_PRMT1"/>
</dbReference>
<evidence type="ECO:0000313" key="3">
    <source>
        <dbReference type="EMBL" id="KAF7708521.1"/>
    </source>
</evidence>
<dbReference type="InterPro" id="IPR025715">
    <property type="entry name" value="FoP_C"/>
</dbReference>